<dbReference type="SUPFAM" id="SSF56784">
    <property type="entry name" value="HAD-like"/>
    <property type="match status" value="1"/>
</dbReference>
<organism evidence="1 2">
    <name type="scientific">Roseburia lenta</name>
    <dbReference type="NCBI Taxonomy" id="2763061"/>
    <lineage>
        <taxon>Bacteria</taxon>
        <taxon>Bacillati</taxon>
        <taxon>Bacillota</taxon>
        <taxon>Clostridia</taxon>
        <taxon>Lachnospirales</taxon>
        <taxon>Lachnospiraceae</taxon>
        <taxon>Roseburia</taxon>
    </lineage>
</organism>
<keyword evidence="2" id="KW-1185">Reference proteome</keyword>
<dbReference type="SFLD" id="SFLDG01129">
    <property type="entry name" value="C1.5:_HAD__Beta-PGM__Phosphata"/>
    <property type="match status" value="1"/>
</dbReference>
<comment type="caution">
    <text evidence="1">The sequence shown here is derived from an EMBL/GenBank/DDBJ whole genome shotgun (WGS) entry which is preliminary data.</text>
</comment>
<accession>A0ABR7GDL3</accession>
<dbReference type="RefSeq" id="WP_118281354.1">
    <property type="nucleotide sequence ID" value="NZ_JACOPG010000001.1"/>
</dbReference>
<dbReference type="EMBL" id="JACOPG010000001">
    <property type="protein sequence ID" value="MBC5685509.1"/>
    <property type="molecule type" value="Genomic_DNA"/>
</dbReference>
<gene>
    <name evidence="1" type="ORF">H8R94_02580</name>
</gene>
<dbReference type="InterPro" id="IPR023214">
    <property type="entry name" value="HAD_sf"/>
</dbReference>
<dbReference type="Gene3D" id="3.40.50.1000">
    <property type="entry name" value="HAD superfamily/HAD-like"/>
    <property type="match status" value="1"/>
</dbReference>
<dbReference type="InterPro" id="IPR036412">
    <property type="entry name" value="HAD-like_sf"/>
</dbReference>
<reference evidence="1 2" key="1">
    <citation type="submission" date="2020-08" db="EMBL/GenBank/DDBJ databases">
        <title>Genome public.</title>
        <authorList>
            <person name="Liu C."/>
            <person name="Sun Q."/>
        </authorList>
    </citation>
    <scope>NUCLEOTIDE SEQUENCE [LARGE SCALE GENOMIC DNA]</scope>
    <source>
        <strain evidence="1 2">NSJ-9</strain>
    </source>
</reference>
<dbReference type="Proteomes" id="UP000643810">
    <property type="component" value="Unassembled WGS sequence"/>
</dbReference>
<dbReference type="GO" id="GO:0016787">
    <property type="term" value="F:hydrolase activity"/>
    <property type="evidence" value="ECO:0007669"/>
    <property type="project" value="UniProtKB-KW"/>
</dbReference>
<dbReference type="SFLD" id="SFLDS00003">
    <property type="entry name" value="Haloacid_Dehalogenase"/>
    <property type="match status" value="1"/>
</dbReference>
<dbReference type="CDD" id="cd04302">
    <property type="entry name" value="HAD_5NT"/>
    <property type="match status" value="1"/>
</dbReference>
<dbReference type="InterPro" id="IPR023198">
    <property type="entry name" value="PGP-like_dom2"/>
</dbReference>
<dbReference type="PANTHER" id="PTHR43434">
    <property type="entry name" value="PHOSPHOGLYCOLATE PHOSPHATASE"/>
    <property type="match status" value="1"/>
</dbReference>
<sequence length="218" mass="23874">MQYTTVLFDLDGTLTESAPGIVNSAAHALEKFGIHVEDKNDLLCFVGPPLIESFQKYYGLDEVQAVQAVSYYREYYSTKGLFENKLIDGIPELLLTLKSAGKQLLVATSKPEFFSEQIISHYGIRPYFTYVAGATMDETRTAKSEVIAYAMEQIPGVAKENIVMVGDRHHDVDGAIANGLDSIGVTFGYGDRAELADAGATYIVDSVAELQNLLLQNS</sequence>
<dbReference type="PANTHER" id="PTHR43434:SF20">
    <property type="entry name" value="5'-NUCLEOTIDASE"/>
    <property type="match status" value="1"/>
</dbReference>
<dbReference type="Pfam" id="PF13419">
    <property type="entry name" value="HAD_2"/>
    <property type="match status" value="1"/>
</dbReference>
<evidence type="ECO:0000313" key="2">
    <source>
        <dbReference type="Proteomes" id="UP000643810"/>
    </source>
</evidence>
<proteinExistence type="predicted"/>
<name>A0ABR7GDL3_9FIRM</name>
<dbReference type="Gene3D" id="1.10.150.240">
    <property type="entry name" value="Putative phosphatase, domain 2"/>
    <property type="match status" value="1"/>
</dbReference>
<dbReference type="InterPro" id="IPR050155">
    <property type="entry name" value="HAD-like_hydrolase_sf"/>
</dbReference>
<protein>
    <submittedName>
        <fullName evidence="1">HAD family hydrolase</fullName>
    </submittedName>
</protein>
<keyword evidence="1" id="KW-0378">Hydrolase</keyword>
<evidence type="ECO:0000313" key="1">
    <source>
        <dbReference type="EMBL" id="MBC5685509.1"/>
    </source>
</evidence>
<dbReference type="InterPro" id="IPR041492">
    <property type="entry name" value="HAD_2"/>
</dbReference>